<evidence type="ECO:0000313" key="3">
    <source>
        <dbReference type="Proteomes" id="UP000700334"/>
    </source>
</evidence>
<keyword evidence="2" id="KW-0687">Ribonucleoprotein</keyword>
<protein>
    <submittedName>
        <fullName evidence="2">H/ACA ribonucleoprotein complex subunit 1</fullName>
    </submittedName>
</protein>
<accession>A0A8J6A9R3</accession>
<dbReference type="InterPro" id="IPR038664">
    <property type="entry name" value="Gar1/Naf1_Cbf5-bd_sf"/>
</dbReference>
<feature type="signal peptide" evidence="1">
    <location>
        <begin position="1"/>
        <end position="20"/>
    </location>
</feature>
<dbReference type="OrthoDB" id="2187159at2759"/>
<dbReference type="EMBL" id="JAGFMF010011774">
    <property type="protein sequence ID" value="KAG8513190.1"/>
    <property type="molecule type" value="Genomic_DNA"/>
</dbReference>
<comment type="caution">
    <text evidence="2">The sequence shown here is derived from an EMBL/GenBank/DDBJ whole genome shotgun (WGS) entry which is preliminary data.</text>
</comment>
<reference evidence="2" key="1">
    <citation type="journal article" date="2021" name="Evol. Appl.">
        <title>The genome of the Pyrenean desman and the effects of bottlenecks and inbreeding on the genomic landscape of an endangered species.</title>
        <authorList>
            <person name="Escoda L."/>
            <person name="Castresana J."/>
        </authorList>
    </citation>
    <scope>NUCLEOTIDE SEQUENCE</scope>
    <source>
        <strain evidence="2">IBE-C5619</strain>
    </source>
</reference>
<feature type="chain" id="PRO_5035232525" evidence="1">
    <location>
        <begin position="21"/>
        <end position="70"/>
    </location>
</feature>
<dbReference type="Proteomes" id="UP000700334">
    <property type="component" value="Unassembled WGS sequence"/>
</dbReference>
<proteinExistence type="predicted"/>
<feature type="non-terminal residue" evidence="2">
    <location>
        <position position="1"/>
    </location>
</feature>
<evidence type="ECO:0000313" key="2">
    <source>
        <dbReference type="EMBL" id="KAG8513190.1"/>
    </source>
</evidence>
<dbReference type="AlphaFoldDB" id="A0A8J6A9R3"/>
<keyword evidence="3" id="KW-1185">Reference proteome</keyword>
<sequence length="70" mass="7368">SGEAIILVVGVAAPVTVATATCTFLGRDLGPPESEVSLGEFLHPSEEAIVCECTTEEDKVPYVNAPVYFK</sequence>
<gene>
    <name evidence="2" type="ORF">J0S82_020934</name>
</gene>
<organism evidence="2 3">
    <name type="scientific">Galemys pyrenaicus</name>
    <name type="common">Iberian desman</name>
    <name type="synonym">Pyrenean desman</name>
    <dbReference type="NCBI Taxonomy" id="202257"/>
    <lineage>
        <taxon>Eukaryota</taxon>
        <taxon>Metazoa</taxon>
        <taxon>Chordata</taxon>
        <taxon>Craniata</taxon>
        <taxon>Vertebrata</taxon>
        <taxon>Euteleostomi</taxon>
        <taxon>Mammalia</taxon>
        <taxon>Eutheria</taxon>
        <taxon>Laurasiatheria</taxon>
        <taxon>Eulipotyphla</taxon>
        <taxon>Talpidae</taxon>
        <taxon>Galemys</taxon>
    </lineage>
</organism>
<dbReference type="Gene3D" id="2.40.10.230">
    <property type="entry name" value="Probable tRNA pseudouridine synthase domain"/>
    <property type="match status" value="1"/>
</dbReference>
<keyword evidence="1" id="KW-0732">Signal</keyword>
<name>A0A8J6A9R3_GALPY</name>
<feature type="non-terminal residue" evidence="2">
    <location>
        <position position="70"/>
    </location>
</feature>
<dbReference type="GO" id="GO:1990904">
    <property type="term" value="C:ribonucleoprotein complex"/>
    <property type="evidence" value="ECO:0007669"/>
    <property type="project" value="UniProtKB-KW"/>
</dbReference>
<evidence type="ECO:0000256" key="1">
    <source>
        <dbReference type="SAM" id="SignalP"/>
    </source>
</evidence>